<organism evidence="2 3">
    <name type="scientific">Rhizobium fredii</name>
    <name type="common">Sinorhizobium fredii</name>
    <dbReference type="NCBI Taxonomy" id="380"/>
    <lineage>
        <taxon>Bacteria</taxon>
        <taxon>Pseudomonadati</taxon>
        <taxon>Pseudomonadota</taxon>
        <taxon>Alphaproteobacteria</taxon>
        <taxon>Hyphomicrobiales</taxon>
        <taxon>Rhizobiaceae</taxon>
        <taxon>Sinorhizobium/Ensifer group</taxon>
        <taxon>Sinorhizobium</taxon>
    </lineage>
</organism>
<name>A0A2L0HBZ8_RHIFR</name>
<sequence>MKRFTAAGTIALASFSFAISAHAGEVLDRVLATKTLKVETAAAFPPASFMNDKGQNLADRTTARSAFSWDFFRLKANSRCRGARLQEWAVALAVIDERLPGAPEA</sequence>
<keyword evidence="1" id="KW-0732">Signal</keyword>
<accession>A0A2L0HBZ8</accession>
<dbReference type="AlphaFoldDB" id="A0A2L0HBZ8"/>
<feature type="signal peptide" evidence="1">
    <location>
        <begin position="1"/>
        <end position="23"/>
    </location>
</feature>
<dbReference type="EMBL" id="CP024309">
    <property type="protein sequence ID" value="AUX78927.1"/>
    <property type="molecule type" value="Genomic_DNA"/>
</dbReference>
<gene>
    <name evidence="2" type="ORF">NXT3_PB00269</name>
</gene>
<proteinExistence type="predicted"/>
<geneLocation type="plasmid" evidence="3">
    <name>psfrenxt3b</name>
</geneLocation>
<keyword evidence="2" id="KW-0614">Plasmid</keyword>
<dbReference type="Proteomes" id="UP000239340">
    <property type="component" value="Plasmid pSfreNXT3b"/>
</dbReference>
<feature type="chain" id="PRO_5014856354" evidence="1">
    <location>
        <begin position="24"/>
        <end position="105"/>
    </location>
</feature>
<dbReference type="SUPFAM" id="SSF53850">
    <property type="entry name" value="Periplasmic binding protein-like II"/>
    <property type="match status" value="1"/>
</dbReference>
<evidence type="ECO:0000313" key="2">
    <source>
        <dbReference type="EMBL" id="AUX78927.1"/>
    </source>
</evidence>
<protein>
    <submittedName>
        <fullName evidence="2">Uncharacterized protein</fullName>
    </submittedName>
</protein>
<evidence type="ECO:0000256" key="1">
    <source>
        <dbReference type="SAM" id="SignalP"/>
    </source>
</evidence>
<reference evidence="2 3" key="1">
    <citation type="submission" date="2017-10" db="EMBL/GenBank/DDBJ databases">
        <title>Analysis of the genome sequences of Rhizobium populations associated to common bean (phaseolus vulgaris).</title>
        <authorList>
            <person name="Bustos P."/>
            <person name="Santamaria R.I."/>
            <person name="Miranda-Sanchez F."/>
            <person name="Perez-Carrascal O."/>
            <person name="Juarez S."/>
            <person name="Lozano L."/>
            <person name="Martinez-Flores I."/>
            <person name="Vinuesa P."/>
            <person name="Martinez-Romero E."/>
            <person name="Cevallos M.A."/>
            <person name="Romero D."/>
            <person name="Davila G."/>
            <person name="Gonzalez V."/>
        </authorList>
    </citation>
    <scope>NUCLEOTIDE SEQUENCE [LARGE SCALE GENOMIC DNA]</scope>
    <source>
        <strain evidence="2 3">NXT3</strain>
        <plasmid evidence="3">Plasmid psfrenxt3b</plasmid>
    </source>
</reference>
<evidence type="ECO:0000313" key="3">
    <source>
        <dbReference type="Proteomes" id="UP000239340"/>
    </source>
</evidence>